<dbReference type="CDD" id="cd00167">
    <property type="entry name" value="SANT"/>
    <property type="match status" value="1"/>
</dbReference>
<dbReference type="InterPro" id="IPR044634">
    <property type="entry name" value="Zuotin/DnaJC2"/>
</dbReference>
<protein>
    <submittedName>
        <fullName evidence="5">DnaJ homolog subfamily C member 2</fullName>
    </submittedName>
</protein>
<dbReference type="GO" id="GO:0051083">
    <property type="term" value="P:'de novo' cotranslational protein folding"/>
    <property type="evidence" value="ECO:0007669"/>
    <property type="project" value="InterPro"/>
</dbReference>
<dbReference type="AlphaFoldDB" id="A0A6J1DXX2"/>
<evidence type="ECO:0000256" key="1">
    <source>
        <dbReference type="SAM" id="MobiDB-lite"/>
    </source>
</evidence>
<dbReference type="GO" id="GO:0006450">
    <property type="term" value="P:regulation of translational fidelity"/>
    <property type="evidence" value="ECO:0007669"/>
    <property type="project" value="InterPro"/>
</dbReference>
<evidence type="ECO:0000256" key="2">
    <source>
        <dbReference type="SAM" id="Phobius"/>
    </source>
</evidence>
<evidence type="ECO:0000313" key="5">
    <source>
        <dbReference type="RefSeq" id="XP_022157386.1"/>
    </source>
</evidence>
<dbReference type="KEGG" id="mcha:111024093"/>
<reference evidence="5" key="1">
    <citation type="submission" date="2025-08" db="UniProtKB">
        <authorList>
            <consortium name="RefSeq"/>
        </authorList>
    </citation>
    <scope>IDENTIFICATION</scope>
    <source>
        <strain evidence="5">OHB3-1</strain>
    </source>
</reference>
<dbReference type="GO" id="GO:0005829">
    <property type="term" value="C:cytosol"/>
    <property type="evidence" value="ECO:0007669"/>
    <property type="project" value="TreeGrafter"/>
</dbReference>
<dbReference type="OrthoDB" id="10250354at2759"/>
<dbReference type="GeneID" id="111024093"/>
<dbReference type="RefSeq" id="XP_022157386.1">
    <property type="nucleotide sequence ID" value="XM_022301694.1"/>
</dbReference>
<feature type="transmembrane region" description="Helical" evidence="2">
    <location>
        <begin position="35"/>
        <end position="57"/>
    </location>
</feature>
<organism evidence="4 5">
    <name type="scientific">Momordica charantia</name>
    <name type="common">Bitter gourd</name>
    <name type="synonym">Balsam pear</name>
    <dbReference type="NCBI Taxonomy" id="3673"/>
    <lineage>
        <taxon>Eukaryota</taxon>
        <taxon>Viridiplantae</taxon>
        <taxon>Streptophyta</taxon>
        <taxon>Embryophyta</taxon>
        <taxon>Tracheophyta</taxon>
        <taxon>Spermatophyta</taxon>
        <taxon>Magnoliopsida</taxon>
        <taxon>eudicotyledons</taxon>
        <taxon>Gunneridae</taxon>
        <taxon>Pentapetalae</taxon>
        <taxon>rosids</taxon>
        <taxon>fabids</taxon>
        <taxon>Cucurbitales</taxon>
        <taxon>Cucurbitaceae</taxon>
        <taxon>Momordiceae</taxon>
        <taxon>Momordica</taxon>
    </lineage>
</organism>
<feature type="transmembrane region" description="Helical" evidence="2">
    <location>
        <begin position="63"/>
        <end position="81"/>
    </location>
</feature>
<feature type="domain" description="Myb-like" evidence="3">
    <location>
        <begin position="252"/>
        <end position="293"/>
    </location>
</feature>
<dbReference type="PROSITE" id="PS50090">
    <property type="entry name" value="MYB_LIKE"/>
    <property type="match status" value="1"/>
</dbReference>
<keyword evidence="4" id="KW-1185">Reference proteome</keyword>
<dbReference type="PANTHER" id="PTHR43999:SF3">
    <property type="entry name" value="TRANSCRIPTION FACTOR MAMYB"/>
    <property type="match status" value="1"/>
</dbReference>
<dbReference type="SUPFAM" id="SSF46689">
    <property type="entry name" value="Homeodomain-like"/>
    <property type="match status" value="1"/>
</dbReference>
<proteinExistence type="predicted"/>
<dbReference type="InterPro" id="IPR001005">
    <property type="entry name" value="SANT/Myb"/>
</dbReference>
<dbReference type="Gene3D" id="1.10.10.60">
    <property type="entry name" value="Homeodomain-like"/>
    <property type="match status" value="2"/>
</dbReference>
<keyword evidence="2" id="KW-0812">Transmembrane</keyword>
<name>A0A6J1DXX2_MOMCH</name>
<feature type="region of interest" description="Disordered" evidence="1">
    <location>
        <begin position="99"/>
        <end position="119"/>
    </location>
</feature>
<dbReference type="GO" id="GO:0043022">
    <property type="term" value="F:ribosome binding"/>
    <property type="evidence" value="ECO:0007669"/>
    <property type="project" value="InterPro"/>
</dbReference>
<keyword evidence="2" id="KW-1133">Transmembrane helix</keyword>
<dbReference type="Proteomes" id="UP000504603">
    <property type="component" value="Unplaced"/>
</dbReference>
<dbReference type="Pfam" id="PF23082">
    <property type="entry name" value="Myb_DNA-binding_2"/>
    <property type="match status" value="1"/>
</dbReference>
<sequence length="310" mass="34380">MEFLDEDAKPRFLFHSRANPSSATELRNEPESSKIFVSISVLISSIFLVLSILFVQYEPFRSLLIWISLSLLIGPFAPISITGGDIRVGRGPIVEIPSEEPEVEDDPKKRAVQKRSKPRRSEEVAVAAVEVAGRTDASLKEENRNGAFGSNNNGVGFAIEEAEWDEGELGFLKKQLAKHPVGKPRRWEIIAEAFGGRHKLESVIKMAKEMGEKKLGDEDSYAQFLKKRKPVDKRIENVDEERVGGGGTADGWNSVEDIALLNALKAFPKEAPMRWEKIAAALPGKTKAACIKRVGDLKRDFRNSKAANDI</sequence>
<evidence type="ECO:0000259" key="3">
    <source>
        <dbReference type="PROSITE" id="PS50090"/>
    </source>
</evidence>
<dbReference type="FunFam" id="1.10.10.60:FF:000416">
    <property type="entry name" value="Myb family transcription factor"/>
    <property type="match status" value="1"/>
</dbReference>
<dbReference type="PANTHER" id="PTHR43999">
    <property type="entry name" value="DNAJ HOMOLOG SUBFAMILY C MEMBER 2"/>
    <property type="match status" value="1"/>
</dbReference>
<accession>A0A6J1DXX2</accession>
<keyword evidence="2" id="KW-0472">Membrane</keyword>
<dbReference type="InterPro" id="IPR009057">
    <property type="entry name" value="Homeodomain-like_sf"/>
</dbReference>
<dbReference type="GO" id="GO:0030544">
    <property type="term" value="F:Hsp70 protein binding"/>
    <property type="evidence" value="ECO:0007669"/>
    <property type="project" value="InterPro"/>
</dbReference>
<gene>
    <name evidence="5" type="primary">LOC111024093</name>
</gene>
<dbReference type="SMART" id="SM00717">
    <property type="entry name" value="SANT"/>
    <property type="match status" value="2"/>
</dbReference>
<evidence type="ECO:0000313" key="4">
    <source>
        <dbReference type="Proteomes" id="UP000504603"/>
    </source>
</evidence>